<evidence type="ECO:0000313" key="4">
    <source>
        <dbReference type="Proteomes" id="UP000800035"/>
    </source>
</evidence>
<keyword evidence="2" id="KW-0732">Signal</keyword>
<gene>
    <name evidence="3" type="ORF">CC80DRAFT_588228</name>
</gene>
<feature type="chain" id="PRO_5025432702" evidence="2">
    <location>
        <begin position="22"/>
        <end position="255"/>
    </location>
</feature>
<feature type="region of interest" description="Disordered" evidence="1">
    <location>
        <begin position="53"/>
        <end position="150"/>
    </location>
</feature>
<keyword evidence="4" id="KW-1185">Reference proteome</keyword>
<feature type="compositionally biased region" description="Basic and acidic residues" evidence="1">
    <location>
        <begin position="102"/>
        <end position="120"/>
    </location>
</feature>
<name>A0A6A5UCR9_9PLEO</name>
<evidence type="ECO:0000313" key="3">
    <source>
        <dbReference type="EMBL" id="KAF1962701.1"/>
    </source>
</evidence>
<dbReference type="Proteomes" id="UP000800035">
    <property type="component" value="Unassembled WGS sequence"/>
</dbReference>
<accession>A0A6A5UCR9</accession>
<dbReference type="EMBL" id="ML976978">
    <property type="protein sequence ID" value="KAF1962701.1"/>
    <property type="molecule type" value="Genomic_DNA"/>
</dbReference>
<evidence type="ECO:0000256" key="2">
    <source>
        <dbReference type="SAM" id="SignalP"/>
    </source>
</evidence>
<reference evidence="3" key="1">
    <citation type="journal article" date="2020" name="Stud. Mycol.">
        <title>101 Dothideomycetes genomes: a test case for predicting lifestyles and emergence of pathogens.</title>
        <authorList>
            <person name="Haridas S."/>
            <person name="Albert R."/>
            <person name="Binder M."/>
            <person name="Bloem J."/>
            <person name="Labutti K."/>
            <person name="Salamov A."/>
            <person name="Andreopoulos B."/>
            <person name="Baker S."/>
            <person name="Barry K."/>
            <person name="Bills G."/>
            <person name="Bluhm B."/>
            <person name="Cannon C."/>
            <person name="Castanera R."/>
            <person name="Culley D."/>
            <person name="Daum C."/>
            <person name="Ezra D."/>
            <person name="Gonzalez J."/>
            <person name="Henrissat B."/>
            <person name="Kuo A."/>
            <person name="Liang C."/>
            <person name="Lipzen A."/>
            <person name="Lutzoni F."/>
            <person name="Magnuson J."/>
            <person name="Mondo S."/>
            <person name="Nolan M."/>
            <person name="Ohm R."/>
            <person name="Pangilinan J."/>
            <person name="Park H.-J."/>
            <person name="Ramirez L."/>
            <person name="Alfaro M."/>
            <person name="Sun H."/>
            <person name="Tritt A."/>
            <person name="Yoshinaga Y."/>
            <person name="Zwiers L.-H."/>
            <person name="Turgeon B."/>
            <person name="Goodwin S."/>
            <person name="Spatafora J."/>
            <person name="Crous P."/>
            <person name="Grigoriev I."/>
        </authorList>
    </citation>
    <scope>NUCLEOTIDE SEQUENCE</scope>
    <source>
        <strain evidence="3">CBS 675.92</strain>
    </source>
</reference>
<feature type="compositionally biased region" description="Pro residues" evidence="1">
    <location>
        <begin position="79"/>
        <end position="96"/>
    </location>
</feature>
<sequence>MHHLAFLLLIFFFSTNTPAYARPAYAAFPRLALRMSPNPYVAAADVVFHESGYKRGHERERERERKCERERERERPLARVPPPSPPPSLLPSPSPPSQHMHMHMDVSSRGDAGKKCRADDGTTPCSGDKGEGSEQVQNEEGGKGAGSREEEEGEIEYCWTTLRVDEGFSSAGYRYGFPKGICYDFQRGEWVVEDVQKNLRSIEVDPGCKCWVAYDWGQGQHNGGCKVEGGAVKLDEVVGRKDLGGLRVGSMECLG</sequence>
<organism evidence="3 4">
    <name type="scientific">Byssothecium circinans</name>
    <dbReference type="NCBI Taxonomy" id="147558"/>
    <lineage>
        <taxon>Eukaryota</taxon>
        <taxon>Fungi</taxon>
        <taxon>Dikarya</taxon>
        <taxon>Ascomycota</taxon>
        <taxon>Pezizomycotina</taxon>
        <taxon>Dothideomycetes</taxon>
        <taxon>Pleosporomycetidae</taxon>
        <taxon>Pleosporales</taxon>
        <taxon>Massarineae</taxon>
        <taxon>Massarinaceae</taxon>
        <taxon>Byssothecium</taxon>
    </lineage>
</organism>
<evidence type="ECO:0000256" key="1">
    <source>
        <dbReference type="SAM" id="MobiDB-lite"/>
    </source>
</evidence>
<dbReference type="AlphaFoldDB" id="A0A6A5UCR9"/>
<proteinExistence type="predicted"/>
<feature type="signal peptide" evidence="2">
    <location>
        <begin position="1"/>
        <end position="21"/>
    </location>
</feature>
<feature type="compositionally biased region" description="Basic and acidic residues" evidence="1">
    <location>
        <begin position="53"/>
        <end position="77"/>
    </location>
</feature>
<protein>
    <submittedName>
        <fullName evidence="3">Uncharacterized protein</fullName>
    </submittedName>
</protein>